<evidence type="ECO:0000313" key="9">
    <source>
        <dbReference type="EMBL" id="GFH51339.1"/>
    </source>
</evidence>
<dbReference type="InterPro" id="IPR033749">
    <property type="entry name" value="Polyprenyl_synt_CS"/>
</dbReference>
<dbReference type="GO" id="GO:0004659">
    <property type="term" value="F:prenyltransferase activity"/>
    <property type="evidence" value="ECO:0007669"/>
    <property type="project" value="InterPro"/>
</dbReference>
<dbReference type="GO" id="GO:0008299">
    <property type="term" value="P:isoprenoid biosynthetic process"/>
    <property type="evidence" value="ECO:0007669"/>
    <property type="project" value="UniProtKB-KW"/>
</dbReference>
<evidence type="ECO:0000313" key="10">
    <source>
        <dbReference type="Proteomes" id="UP001054902"/>
    </source>
</evidence>
<keyword evidence="6" id="KW-0414">Isoprene biosynthesis</keyword>
<evidence type="ECO:0000256" key="4">
    <source>
        <dbReference type="ARBA" id="ARBA00022723"/>
    </source>
</evidence>
<dbReference type="GO" id="GO:1990234">
    <property type="term" value="C:transferase complex"/>
    <property type="evidence" value="ECO:0007669"/>
    <property type="project" value="TreeGrafter"/>
</dbReference>
<dbReference type="AlphaFoldDB" id="A0AAD3CT57"/>
<dbReference type="CDD" id="cd00685">
    <property type="entry name" value="Trans_IPPS_HT"/>
    <property type="match status" value="1"/>
</dbReference>
<evidence type="ECO:0000256" key="6">
    <source>
        <dbReference type="ARBA" id="ARBA00023229"/>
    </source>
</evidence>
<organism evidence="9 10">
    <name type="scientific">Chaetoceros tenuissimus</name>
    <dbReference type="NCBI Taxonomy" id="426638"/>
    <lineage>
        <taxon>Eukaryota</taxon>
        <taxon>Sar</taxon>
        <taxon>Stramenopiles</taxon>
        <taxon>Ochrophyta</taxon>
        <taxon>Bacillariophyta</taxon>
        <taxon>Coscinodiscophyceae</taxon>
        <taxon>Chaetocerotophycidae</taxon>
        <taxon>Chaetocerotales</taxon>
        <taxon>Chaetocerotaceae</taxon>
        <taxon>Chaetoceros</taxon>
    </lineage>
</organism>
<dbReference type="SUPFAM" id="SSF48576">
    <property type="entry name" value="Terpenoid synthases"/>
    <property type="match status" value="1"/>
</dbReference>
<comment type="cofactor">
    <cofactor evidence="1">
        <name>Mg(2+)</name>
        <dbReference type="ChEBI" id="CHEBI:18420"/>
    </cofactor>
</comment>
<feature type="compositionally biased region" description="Polar residues" evidence="8">
    <location>
        <begin position="77"/>
        <end position="86"/>
    </location>
</feature>
<dbReference type="PANTHER" id="PTHR12001">
    <property type="entry name" value="GERANYLGERANYL PYROPHOSPHATE SYNTHASE"/>
    <property type="match status" value="1"/>
</dbReference>
<name>A0AAD3CT57_9STRA</name>
<feature type="compositionally biased region" description="Basic and acidic residues" evidence="8">
    <location>
        <begin position="56"/>
        <end position="68"/>
    </location>
</feature>
<evidence type="ECO:0000256" key="8">
    <source>
        <dbReference type="SAM" id="MobiDB-lite"/>
    </source>
</evidence>
<keyword evidence="4" id="KW-0479">Metal-binding</keyword>
<evidence type="ECO:0000256" key="2">
    <source>
        <dbReference type="ARBA" id="ARBA00006706"/>
    </source>
</evidence>
<gene>
    <name evidence="9" type="ORF">CTEN210_07815</name>
</gene>
<evidence type="ECO:0000256" key="7">
    <source>
        <dbReference type="RuleBase" id="RU004466"/>
    </source>
</evidence>
<accession>A0AAD3CT57</accession>
<comment type="caution">
    <text evidence="9">The sequence shown here is derived from an EMBL/GenBank/DDBJ whole genome shotgun (WGS) entry which is preliminary data.</text>
</comment>
<dbReference type="GO" id="GO:0006744">
    <property type="term" value="P:ubiquinone biosynthetic process"/>
    <property type="evidence" value="ECO:0007669"/>
    <property type="project" value="TreeGrafter"/>
</dbReference>
<keyword evidence="10" id="KW-1185">Reference proteome</keyword>
<keyword evidence="3 7" id="KW-0808">Transferase</keyword>
<dbReference type="EMBL" id="BLLK01000045">
    <property type="protein sequence ID" value="GFH51339.1"/>
    <property type="molecule type" value="Genomic_DNA"/>
</dbReference>
<dbReference type="Pfam" id="PF00348">
    <property type="entry name" value="polyprenyl_synt"/>
    <property type="match status" value="1"/>
</dbReference>
<dbReference type="InterPro" id="IPR008949">
    <property type="entry name" value="Isoprenoid_synthase_dom_sf"/>
</dbReference>
<keyword evidence="5" id="KW-0460">Magnesium</keyword>
<protein>
    <recommendedName>
        <fullName evidence="11">Solanesyl diphosphate synthase</fullName>
    </recommendedName>
</protein>
<dbReference type="Gene3D" id="1.10.600.10">
    <property type="entry name" value="Farnesyl Diphosphate Synthase"/>
    <property type="match status" value="1"/>
</dbReference>
<proteinExistence type="inferred from homology"/>
<dbReference type="Proteomes" id="UP001054902">
    <property type="component" value="Unassembled WGS sequence"/>
</dbReference>
<sequence>MKAISTQTGKRLLQHGLRKQIQSRSHYHPRNFASMASFVTDSVKDAVKSSLLNEAAKPDSKLWSDDRSTSASTTTANGSYNNGQHENVNDPISPARLQMLHDPLDEWYLEQKPQGFSAPEISDRNDPFILSKEDMKTLSQSIRADLIGSDHPVLSKAASYFFEEGQDGGKKVRPMMVLLLSRAMQLNAEKSEMARPDLFQAQRRLAEISEMIHTASLFHDDVIDGADTRRGAPAVHKVFGNKMAILAGDYLLARASIFLARLRNVEVVETMSTIIEHLVRGEVMQMKGSDVGDSDRVRMVQYLRKNFYKTASLMANSCKSAAILGGYNDEVVAAAYQYGKHLGIAFQLVDDVLDYDGSASAMGKPALSDLNAGLATAPVLFAAEMYPNDLNKLIDRKFKEDGDVDTAVDFVRKSDGIQRTKDLAQVHVEIAIEAIEELEQSDYRDSLIHLAHKVIDRTR</sequence>
<comment type="similarity">
    <text evidence="2 7">Belongs to the FPP/GGPP synthase family.</text>
</comment>
<evidence type="ECO:0000256" key="5">
    <source>
        <dbReference type="ARBA" id="ARBA00022842"/>
    </source>
</evidence>
<dbReference type="GO" id="GO:0046872">
    <property type="term" value="F:metal ion binding"/>
    <property type="evidence" value="ECO:0007669"/>
    <property type="project" value="UniProtKB-KW"/>
</dbReference>
<evidence type="ECO:0000256" key="1">
    <source>
        <dbReference type="ARBA" id="ARBA00001946"/>
    </source>
</evidence>
<evidence type="ECO:0000256" key="3">
    <source>
        <dbReference type="ARBA" id="ARBA00022679"/>
    </source>
</evidence>
<dbReference type="InterPro" id="IPR000092">
    <property type="entry name" value="Polyprenyl_synt"/>
</dbReference>
<feature type="region of interest" description="Disordered" evidence="8">
    <location>
        <begin position="55"/>
        <end position="91"/>
    </location>
</feature>
<reference evidence="9 10" key="1">
    <citation type="journal article" date="2021" name="Sci. Rep.">
        <title>The genome of the diatom Chaetoceros tenuissimus carries an ancient integrated fragment of an extant virus.</title>
        <authorList>
            <person name="Hongo Y."/>
            <person name="Kimura K."/>
            <person name="Takaki Y."/>
            <person name="Yoshida Y."/>
            <person name="Baba S."/>
            <person name="Kobayashi G."/>
            <person name="Nagasaki K."/>
            <person name="Hano T."/>
            <person name="Tomaru Y."/>
        </authorList>
    </citation>
    <scope>NUCLEOTIDE SEQUENCE [LARGE SCALE GENOMIC DNA]</scope>
    <source>
        <strain evidence="9 10">NIES-3715</strain>
    </source>
</reference>
<dbReference type="SFLD" id="SFLDS00005">
    <property type="entry name" value="Isoprenoid_Synthase_Type_I"/>
    <property type="match status" value="1"/>
</dbReference>
<dbReference type="PANTHER" id="PTHR12001:SF69">
    <property type="entry name" value="ALL TRANS-POLYPRENYL-DIPHOSPHATE SYNTHASE PDSS1"/>
    <property type="match status" value="1"/>
</dbReference>
<evidence type="ECO:0008006" key="11">
    <source>
        <dbReference type="Google" id="ProtNLM"/>
    </source>
</evidence>
<dbReference type="PROSITE" id="PS00444">
    <property type="entry name" value="POLYPRENYL_SYNTHASE_2"/>
    <property type="match status" value="1"/>
</dbReference>